<dbReference type="InterPro" id="IPR020097">
    <property type="entry name" value="PsdUridine_synth_TruA_a/b_dom"/>
</dbReference>
<dbReference type="PANTHER" id="PTHR11142:SF0">
    <property type="entry name" value="TRNA PSEUDOURIDINE SYNTHASE-LIKE 1"/>
    <property type="match status" value="1"/>
</dbReference>
<dbReference type="EMBL" id="BSNF01000001">
    <property type="protein sequence ID" value="GLQ05436.1"/>
    <property type="molecule type" value="Genomic_DNA"/>
</dbReference>
<proteinExistence type="inferred from homology"/>
<comment type="caution">
    <text evidence="4">Lacks conserved residue(s) required for the propagation of feature annotation.</text>
</comment>
<protein>
    <recommendedName>
        <fullName evidence="4">tRNA pseudouridine synthase A</fullName>
        <ecNumber evidence="4">5.4.99.12</ecNumber>
    </recommendedName>
    <alternativeName>
        <fullName evidence="4">tRNA pseudouridine(38-40) synthase</fullName>
    </alternativeName>
    <alternativeName>
        <fullName evidence="4">tRNA pseudouridylate synthase I</fullName>
    </alternativeName>
    <alternativeName>
        <fullName evidence="4">tRNA-uridine isomerase I</fullName>
    </alternativeName>
</protein>
<dbReference type="HAMAP" id="MF_00171">
    <property type="entry name" value="TruA"/>
    <property type="match status" value="1"/>
</dbReference>
<feature type="domain" description="Pseudouridine synthase I TruA alpha/beta" evidence="6">
    <location>
        <begin position="8"/>
        <end position="104"/>
    </location>
</feature>
<feature type="domain" description="Pseudouridine synthase I TruA alpha/beta" evidence="6">
    <location>
        <begin position="144"/>
        <end position="246"/>
    </location>
</feature>
<comment type="catalytic activity">
    <reaction evidence="4 5">
        <text>uridine(38/39/40) in tRNA = pseudouridine(38/39/40) in tRNA</text>
        <dbReference type="Rhea" id="RHEA:22376"/>
        <dbReference type="Rhea" id="RHEA-COMP:10085"/>
        <dbReference type="Rhea" id="RHEA-COMP:10087"/>
        <dbReference type="ChEBI" id="CHEBI:65314"/>
        <dbReference type="ChEBI" id="CHEBI:65315"/>
        <dbReference type="EC" id="5.4.99.12"/>
    </reaction>
</comment>
<keyword evidence="8" id="KW-1185">Reference proteome</keyword>
<dbReference type="InterPro" id="IPR020095">
    <property type="entry name" value="PsdUridine_synth_TruA_C"/>
</dbReference>
<accession>A0ABQ5U1Y7</accession>
<dbReference type="Gene3D" id="3.30.70.660">
    <property type="entry name" value="Pseudouridine synthase I, catalytic domain, C-terminal subdomain"/>
    <property type="match status" value="1"/>
</dbReference>
<dbReference type="NCBIfam" id="TIGR00071">
    <property type="entry name" value="hisT_truA"/>
    <property type="match status" value="1"/>
</dbReference>
<dbReference type="EC" id="5.4.99.12" evidence="4"/>
<feature type="active site" description="Nucleophile" evidence="4">
    <location>
        <position position="52"/>
    </location>
</feature>
<evidence type="ECO:0000313" key="7">
    <source>
        <dbReference type="EMBL" id="GLQ05436.1"/>
    </source>
</evidence>
<dbReference type="CDD" id="cd02570">
    <property type="entry name" value="PseudoU_synth_EcTruA"/>
    <property type="match status" value="1"/>
</dbReference>
<comment type="caution">
    <text evidence="7">The sequence shown here is derived from an EMBL/GenBank/DDBJ whole genome shotgun (WGS) entry which is preliminary data.</text>
</comment>
<dbReference type="InterPro" id="IPR020094">
    <property type="entry name" value="TruA/RsuA/RluB/E/F_N"/>
</dbReference>
<keyword evidence="2 4" id="KW-0819">tRNA processing</keyword>
<dbReference type="Pfam" id="PF01416">
    <property type="entry name" value="PseudoU_synth_1"/>
    <property type="match status" value="2"/>
</dbReference>
<comment type="subunit">
    <text evidence="4">Homodimer.</text>
</comment>
<sequence>MPRYRITIEYDGRHLVGWQRQVNGPSVQQHIEEGILKFCGEDIRIQGAGRTDAGVHALGQVASFDLTRDFEPRTVMNAINQHMKPAPVVILDCERVDEEFNARFSATGRHYLYRMINRPARLTLDKGFAWHVKKDLDHEAMHDAAQVLVGKHDFSSFRAAACQANSPIKTLTRLDVSRYDDEVQIRASAPSFLHNQVRAMVGSLYLVGTGQWTRQDLEQALAARDRQKAGPNAPPYGLYLTDVDYPAYPN</sequence>
<evidence type="ECO:0000259" key="6">
    <source>
        <dbReference type="Pfam" id="PF01416"/>
    </source>
</evidence>
<evidence type="ECO:0000256" key="5">
    <source>
        <dbReference type="RuleBase" id="RU003792"/>
    </source>
</evidence>
<dbReference type="PANTHER" id="PTHR11142">
    <property type="entry name" value="PSEUDOURIDYLATE SYNTHASE"/>
    <property type="match status" value="1"/>
</dbReference>
<evidence type="ECO:0000313" key="8">
    <source>
        <dbReference type="Proteomes" id="UP001161409"/>
    </source>
</evidence>
<evidence type="ECO:0000256" key="4">
    <source>
        <dbReference type="HAMAP-Rule" id="MF_00171"/>
    </source>
</evidence>
<gene>
    <name evidence="4 7" type="primary">truA</name>
    <name evidence="7" type="ORF">GCM10007924_06570</name>
</gene>
<keyword evidence="3 4" id="KW-0413">Isomerase</keyword>
<evidence type="ECO:0000256" key="1">
    <source>
        <dbReference type="ARBA" id="ARBA00009375"/>
    </source>
</evidence>
<reference evidence="7" key="1">
    <citation type="journal article" date="2014" name="Int. J. Syst. Evol. Microbiol.">
        <title>Complete genome of a new Firmicutes species belonging to the dominant human colonic microbiota ('Ruminococcus bicirculans') reveals two chromosomes and a selective capacity to utilize plant glucans.</title>
        <authorList>
            <consortium name="NISC Comparative Sequencing Program"/>
            <person name="Wegmann U."/>
            <person name="Louis P."/>
            <person name="Goesmann A."/>
            <person name="Henrissat B."/>
            <person name="Duncan S.H."/>
            <person name="Flint H.J."/>
        </authorList>
    </citation>
    <scope>NUCLEOTIDE SEQUENCE</scope>
    <source>
        <strain evidence="7">NBRC 103408</strain>
    </source>
</reference>
<dbReference type="PIRSF" id="PIRSF001430">
    <property type="entry name" value="tRNA_psdUrid_synth"/>
    <property type="match status" value="1"/>
</dbReference>
<dbReference type="InterPro" id="IPR001406">
    <property type="entry name" value="PsdUridine_synth_TruA"/>
</dbReference>
<dbReference type="Proteomes" id="UP001161409">
    <property type="component" value="Unassembled WGS sequence"/>
</dbReference>
<feature type="binding site" evidence="4">
    <location>
        <position position="111"/>
    </location>
    <ligand>
        <name>substrate</name>
    </ligand>
</feature>
<dbReference type="Gene3D" id="3.30.70.580">
    <property type="entry name" value="Pseudouridine synthase I, catalytic domain, N-terminal subdomain"/>
    <property type="match status" value="1"/>
</dbReference>
<comment type="similarity">
    <text evidence="1 4 5">Belongs to the tRNA pseudouridine synthase TruA family.</text>
</comment>
<dbReference type="RefSeq" id="WP_169559437.1">
    <property type="nucleotide sequence ID" value="NZ_BSNF01000001.1"/>
</dbReference>
<evidence type="ECO:0000256" key="3">
    <source>
        <dbReference type="ARBA" id="ARBA00023235"/>
    </source>
</evidence>
<comment type="function">
    <text evidence="4">Formation of pseudouridine at positions 38, 39 and 40 in the anticodon stem and loop of transfer RNAs.</text>
</comment>
<organism evidence="7 8">
    <name type="scientific">Sneathiella chinensis</name>
    <dbReference type="NCBI Taxonomy" id="349750"/>
    <lineage>
        <taxon>Bacteria</taxon>
        <taxon>Pseudomonadati</taxon>
        <taxon>Pseudomonadota</taxon>
        <taxon>Alphaproteobacteria</taxon>
        <taxon>Sneathiellales</taxon>
        <taxon>Sneathiellaceae</taxon>
        <taxon>Sneathiella</taxon>
    </lineage>
</organism>
<dbReference type="InterPro" id="IPR020103">
    <property type="entry name" value="PsdUridine_synth_cat_dom_sf"/>
</dbReference>
<evidence type="ECO:0000256" key="2">
    <source>
        <dbReference type="ARBA" id="ARBA00022694"/>
    </source>
</evidence>
<reference evidence="7" key="2">
    <citation type="submission" date="2023-01" db="EMBL/GenBank/DDBJ databases">
        <title>Draft genome sequence of Sneathiella chinensis strain NBRC 103408.</title>
        <authorList>
            <person name="Sun Q."/>
            <person name="Mori K."/>
        </authorList>
    </citation>
    <scope>NUCLEOTIDE SEQUENCE</scope>
    <source>
        <strain evidence="7">NBRC 103408</strain>
    </source>
</reference>
<name>A0ABQ5U1Y7_9PROT</name>
<dbReference type="SUPFAM" id="SSF55120">
    <property type="entry name" value="Pseudouridine synthase"/>
    <property type="match status" value="1"/>
</dbReference>